<name>A0A392TN67_9FABA</name>
<proteinExistence type="predicted"/>
<comment type="caution">
    <text evidence="1">The sequence shown here is derived from an EMBL/GenBank/DDBJ whole genome shotgun (WGS) entry which is preliminary data.</text>
</comment>
<protein>
    <submittedName>
        <fullName evidence="1">Uncharacterized protein</fullName>
    </submittedName>
</protein>
<accession>A0A392TN67</accession>
<sequence>MLVGDVINLEKELFPSISARAILVQPERVEDVHAIELAKKIVGSWSDAVTELDYIQDPPSWCGTTSSDIT</sequence>
<feature type="non-terminal residue" evidence="1">
    <location>
        <position position="70"/>
    </location>
</feature>
<evidence type="ECO:0000313" key="2">
    <source>
        <dbReference type="Proteomes" id="UP000265520"/>
    </source>
</evidence>
<dbReference type="AlphaFoldDB" id="A0A392TN67"/>
<keyword evidence="2" id="KW-1185">Reference proteome</keyword>
<reference evidence="1 2" key="1">
    <citation type="journal article" date="2018" name="Front. Plant Sci.">
        <title>Red Clover (Trifolium pratense) and Zigzag Clover (T. medium) - A Picture of Genomic Similarities and Differences.</title>
        <authorList>
            <person name="Dluhosova J."/>
            <person name="Istvanek J."/>
            <person name="Nedelnik J."/>
            <person name="Repkova J."/>
        </authorList>
    </citation>
    <scope>NUCLEOTIDE SEQUENCE [LARGE SCALE GENOMIC DNA]</scope>
    <source>
        <strain evidence="2">cv. 10/8</strain>
        <tissue evidence="1">Leaf</tissue>
    </source>
</reference>
<dbReference type="Proteomes" id="UP000265520">
    <property type="component" value="Unassembled WGS sequence"/>
</dbReference>
<organism evidence="1 2">
    <name type="scientific">Trifolium medium</name>
    <dbReference type="NCBI Taxonomy" id="97028"/>
    <lineage>
        <taxon>Eukaryota</taxon>
        <taxon>Viridiplantae</taxon>
        <taxon>Streptophyta</taxon>
        <taxon>Embryophyta</taxon>
        <taxon>Tracheophyta</taxon>
        <taxon>Spermatophyta</taxon>
        <taxon>Magnoliopsida</taxon>
        <taxon>eudicotyledons</taxon>
        <taxon>Gunneridae</taxon>
        <taxon>Pentapetalae</taxon>
        <taxon>rosids</taxon>
        <taxon>fabids</taxon>
        <taxon>Fabales</taxon>
        <taxon>Fabaceae</taxon>
        <taxon>Papilionoideae</taxon>
        <taxon>50 kb inversion clade</taxon>
        <taxon>NPAAA clade</taxon>
        <taxon>Hologalegina</taxon>
        <taxon>IRL clade</taxon>
        <taxon>Trifolieae</taxon>
        <taxon>Trifolium</taxon>
    </lineage>
</organism>
<evidence type="ECO:0000313" key="1">
    <source>
        <dbReference type="EMBL" id="MCI62422.1"/>
    </source>
</evidence>
<dbReference type="EMBL" id="LXQA010618700">
    <property type="protein sequence ID" value="MCI62422.1"/>
    <property type="molecule type" value="Genomic_DNA"/>
</dbReference>